<dbReference type="AlphaFoldDB" id="A0A8H4B0U3"/>
<comment type="caution">
    <text evidence="2">The sequence shown here is derived from an EMBL/GenBank/DDBJ whole genome shotgun (WGS) entry which is preliminary data.</text>
</comment>
<sequence length="160" mass="18758">MTDNKHKVVAIAKFKHNNYIWNLEILSWPTLTHSMITLILLLLIVVNLKAKVNIISNHKLLLSFINDSIKQHTREKKKINNRKYTSIAECIKWLQAGHNIQMKYVEDIKIYGDLEINLTTKIDLQHILQNQLVVALDRHLIIYSINQPIKYILQAKNNIE</sequence>
<gene>
    <name evidence="2" type="ORF">F8M41_023412</name>
</gene>
<evidence type="ECO:0000313" key="2">
    <source>
        <dbReference type="EMBL" id="KAF0551472.1"/>
    </source>
</evidence>
<evidence type="ECO:0000256" key="1">
    <source>
        <dbReference type="SAM" id="Phobius"/>
    </source>
</evidence>
<feature type="transmembrane region" description="Helical" evidence="1">
    <location>
        <begin position="25"/>
        <end position="46"/>
    </location>
</feature>
<organism evidence="2 3">
    <name type="scientific">Gigaspora margarita</name>
    <dbReference type="NCBI Taxonomy" id="4874"/>
    <lineage>
        <taxon>Eukaryota</taxon>
        <taxon>Fungi</taxon>
        <taxon>Fungi incertae sedis</taxon>
        <taxon>Mucoromycota</taxon>
        <taxon>Glomeromycotina</taxon>
        <taxon>Glomeromycetes</taxon>
        <taxon>Diversisporales</taxon>
        <taxon>Gigasporaceae</taxon>
        <taxon>Gigaspora</taxon>
    </lineage>
</organism>
<proteinExistence type="predicted"/>
<dbReference type="EMBL" id="WTPW01000077">
    <property type="protein sequence ID" value="KAF0551472.1"/>
    <property type="molecule type" value="Genomic_DNA"/>
</dbReference>
<protein>
    <submittedName>
        <fullName evidence="2">Uncharacterized protein</fullName>
    </submittedName>
</protein>
<keyword evidence="1" id="KW-0472">Membrane</keyword>
<keyword evidence="3" id="KW-1185">Reference proteome</keyword>
<evidence type="ECO:0000313" key="3">
    <source>
        <dbReference type="Proteomes" id="UP000439903"/>
    </source>
</evidence>
<name>A0A8H4B0U3_GIGMA</name>
<keyword evidence="1" id="KW-0812">Transmembrane</keyword>
<accession>A0A8H4B0U3</accession>
<keyword evidence="1" id="KW-1133">Transmembrane helix</keyword>
<reference evidence="2 3" key="1">
    <citation type="journal article" date="2019" name="Environ. Microbiol.">
        <title>At the nexus of three kingdoms: the genome of the mycorrhizal fungus Gigaspora margarita provides insights into plant, endobacterial and fungal interactions.</title>
        <authorList>
            <person name="Venice F."/>
            <person name="Ghignone S."/>
            <person name="Salvioli di Fossalunga A."/>
            <person name="Amselem J."/>
            <person name="Novero M."/>
            <person name="Xianan X."/>
            <person name="Sedzielewska Toro K."/>
            <person name="Morin E."/>
            <person name="Lipzen A."/>
            <person name="Grigoriev I.V."/>
            <person name="Henrissat B."/>
            <person name="Martin F.M."/>
            <person name="Bonfante P."/>
        </authorList>
    </citation>
    <scope>NUCLEOTIDE SEQUENCE [LARGE SCALE GENOMIC DNA]</scope>
    <source>
        <strain evidence="2 3">BEG34</strain>
    </source>
</reference>
<dbReference type="Proteomes" id="UP000439903">
    <property type="component" value="Unassembled WGS sequence"/>
</dbReference>